<dbReference type="PANTHER" id="PTHR46268:SF6">
    <property type="entry name" value="UNIVERSAL STRESS PROTEIN UP12"/>
    <property type="match status" value="1"/>
</dbReference>
<dbReference type="EMBL" id="VRTY01000069">
    <property type="protein sequence ID" value="TXK36863.1"/>
    <property type="molecule type" value="Genomic_DNA"/>
</dbReference>
<evidence type="ECO:0000313" key="4">
    <source>
        <dbReference type="Proteomes" id="UP000321926"/>
    </source>
</evidence>
<dbReference type="SUPFAM" id="SSF52402">
    <property type="entry name" value="Adenine nucleotide alpha hydrolases-like"/>
    <property type="match status" value="2"/>
</dbReference>
<dbReference type="InterPro" id="IPR006016">
    <property type="entry name" value="UspA"/>
</dbReference>
<evidence type="ECO:0000313" key="3">
    <source>
        <dbReference type="EMBL" id="TXK36863.1"/>
    </source>
</evidence>
<proteinExistence type="inferred from homology"/>
<evidence type="ECO:0000259" key="2">
    <source>
        <dbReference type="Pfam" id="PF00582"/>
    </source>
</evidence>
<reference evidence="3 4" key="1">
    <citation type="submission" date="2019-08" db="EMBL/GenBank/DDBJ databases">
        <authorList>
            <person name="Shi S."/>
        </authorList>
    </citation>
    <scope>NUCLEOTIDE SEQUENCE [LARGE SCALE GENOMIC DNA]</scope>
    <source>
        <strain evidence="3 4">GY10130</strain>
    </source>
</reference>
<dbReference type="OrthoDB" id="1522603at2"/>
<dbReference type="PRINTS" id="PR01438">
    <property type="entry name" value="UNVRSLSTRESS"/>
</dbReference>
<dbReference type="Pfam" id="PF00582">
    <property type="entry name" value="Usp"/>
    <property type="match status" value="1"/>
</dbReference>
<feature type="domain" description="UspA" evidence="2">
    <location>
        <begin position="4"/>
        <end position="148"/>
    </location>
</feature>
<dbReference type="PANTHER" id="PTHR46268">
    <property type="entry name" value="STRESS RESPONSE PROTEIN NHAX"/>
    <property type="match status" value="1"/>
</dbReference>
<comment type="caution">
    <text evidence="3">The sequence shown here is derived from an EMBL/GenBank/DDBJ whole genome shotgun (WGS) entry which is preliminary data.</text>
</comment>
<evidence type="ECO:0000256" key="1">
    <source>
        <dbReference type="ARBA" id="ARBA00008791"/>
    </source>
</evidence>
<dbReference type="Proteomes" id="UP000321926">
    <property type="component" value="Unassembled WGS sequence"/>
</dbReference>
<dbReference type="RefSeq" id="WP_147922900.1">
    <property type="nucleotide sequence ID" value="NZ_VRTY01000069.1"/>
</dbReference>
<name>A0A5C8JIW6_9BACT</name>
<keyword evidence="4" id="KW-1185">Reference proteome</keyword>
<dbReference type="AlphaFoldDB" id="A0A5C8JIW6"/>
<sequence>MVTFLCTTDFSASSENAIRYASELAQFFDARILLFHSVSTAAKAKLALAYSSEHDRLTDELEERIDHLTRLEALKTKLNNKNTSENVRYELCLRYGTQEDTIPALLAEEQVDVVVMGHDGAGGLQEVLVGSVAASVTAATVCPVLLIPPGAAFKSLFKIVYASDLKNAPLTGLNFLLRLATLFRSEIMILHVLSSKTDSDKEKLLEELKLYYSRFPFQNISIHLETHRSVQAGISQFTHHNKADMLVVGYHPKEKWDYIFPQNQRQEISYHSYLPMLVMHCTL</sequence>
<dbReference type="CDD" id="cd00293">
    <property type="entry name" value="USP-like"/>
    <property type="match status" value="1"/>
</dbReference>
<dbReference type="InterPro" id="IPR006015">
    <property type="entry name" value="Universal_stress_UspA"/>
</dbReference>
<comment type="similarity">
    <text evidence="1">Belongs to the universal stress protein A family.</text>
</comment>
<protein>
    <submittedName>
        <fullName evidence="3">Universal stress protein</fullName>
    </submittedName>
</protein>
<dbReference type="Gene3D" id="3.40.50.12370">
    <property type="match status" value="1"/>
</dbReference>
<accession>A0A5C8JIW6</accession>
<gene>
    <name evidence="3" type="ORF">FVR03_16700</name>
</gene>
<organism evidence="3 4">
    <name type="scientific">Pontibacter qinzhouensis</name>
    <dbReference type="NCBI Taxonomy" id="2603253"/>
    <lineage>
        <taxon>Bacteria</taxon>
        <taxon>Pseudomonadati</taxon>
        <taxon>Bacteroidota</taxon>
        <taxon>Cytophagia</taxon>
        <taxon>Cytophagales</taxon>
        <taxon>Hymenobacteraceae</taxon>
        <taxon>Pontibacter</taxon>
    </lineage>
</organism>